<dbReference type="Pfam" id="PF16856">
    <property type="entry name" value="CDC4_D"/>
    <property type="match status" value="1"/>
</dbReference>
<dbReference type="EMBL" id="CP048987">
    <property type="protein sequence ID" value="QID79322.1"/>
    <property type="molecule type" value="Genomic_DNA"/>
</dbReference>
<reference evidence="6 7" key="1">
    <citation type="journal article" date="2019" name="BMC Genomics">
        <title>Chromosome level assembly and comparative genome analysis confirm lager-brewing yeasts originated from a single hybridization.</title>
        <authorList>
            <person name="Salazar A.N."/>
            <person name="Gorter de Vries A.R."/>
            <person name="van den Broek M."/>
            <person name="Brouwers N."/>
            <person name="de la Torre Cortes P."/>
            <person name="Kuijpers N.G.A."/>
            <person name="Daran J.G."/>
            <person name="Abeel T."/>
        </authorList>
    </citation>
    <scope>NUCLEOTIDE SEQUENCE [LARGE SCALE GENOMIC DNA]</scope>
    <source>
        <strain evidence="6 7">CBS 1483</strain>
    </source>
</reference>
<evidence type="ECO:0000313" key="7">
    <source>
        <dbReference type="Proteomes" id="UP000501346"/>
    </source>
</evidence>
<feature type="domain" description="F-box" evidence="5">
    <location>
        <begin position="272"/>
        <end position="319"/>
    </location>
</feature>
<dbReference type="InterPro" id="IPR015943">
    <property type="entry name" value="WD40/YVTN_repeat-like_dom_sf"/>
</dbReference>
<feature type="region of interest" description="Disordered" evidence="4">
    <location>
        <begin position="40"/>
        <end position="80"/>
    </location>
</feature>
<dbReference type="Proteomes" id="UP000501346">
    <property type="component" value="Chromosome ScVI"/>
</dbReference>
<dbReference type="GO" id="GO:0043130">
    <property type="term" value="F:ubiquitin binding"/>
    <property type="evidence" value="ECO:0007669"/>
    <property type="project" value="TreeGrafter"/>
</dbReference>
<dbReference type="InterPro" id="IPR031740">
    <property type="entry name" value="Cdc4_D"/>
</dbReference>
<sequence>MGSFPLAEFPLRDIPVPYSYRVSGGIASSGSVTALVTAAGTHRNSSTAKTVETEDGEEDIDEYQRKRAAGSGESTPERSDFKRVKHDNHKTLHPVNLQNTGAASVDNDGLHNLTDISNDAEKLLMSVDDGSAAPSTLSVNMGVASHNVAAPTTVNAATITGSDVSNNVNSATINNPMEEGALPLSPTASSPGTTTPLAKTTKTINNNNNIADLIESKDSIISPEYLSDEIFTAINNNLPHAYFKNLLFRLVANMDRSELSDLGTLIKDNLKRDLITSLPFEISLKIFNYLQFEDIINSLGVSQNWNKIIRKSTSLWKKLLISENFVSPKGFNSLNLKLSQKYPKLSQQDRLRLSFLENIFILKNWYNPKFVPQRTTLRGHMTSVITCLQFEDNYVITGADDKMIRVYDSINKKFLLQLSGHDGGVWALKYAHGGILVSGSTDRTVRVWDIKKGCCTHVFKGHNSTVRCLDIVEYKNIKYIVTGSRDNTLHVWKLPKESSVPDHGEEHDYPLVFHTPEENPYFVGVLRGHMASVRTVSGHGNIVVSGSYDNTLIVWDVAQMKCLYILSGHTDRIYSTIYDHERKRCISASMDTTIRIWDLENIWNNGECSYATNSASPCAKILGAMYTLQGHTALVGLLRLSDKFLVSAAADGSIRGWDANDYSRKFSYHHTNLSAITTFYVSDNILVSGSENQFNIYNLRSGKLVHANILKDADQIWSVNFKGKTLVAAVEKDGQSFLEILDFSKASKINYVSNPVNSSSSSLESISTSLGLTRTTIIP</sequence>
<dbReference type="PROSITE" id="PS50181">
    <property type="entry name" value="FBOX"/>
    <property type="match status" value="1"/>
</dbReference>
<feature type="repeat" description="WD" evidence="3">
    <location>
        <begin position="459"/>
        <end position="502"/>
    </location>
</feature>
<dbReference type="GO" id="GO:0016874">
    <property type="term" value="F:ligase activity"/>
    <property type="evidence" value="ECO:0007669"/>
    <property type="project" value="UniProtKB-KW"/>
</dbReference>
<dbReference type="InterPro" id="IPR019775">
    <property type="entry name" value="WD40_repeat_CS"/>
</dbReference>
<evidence type="ECO:0000256" key="4">
    <source>
        <dbReference type="SAM" id="MobiDB-lite"/>
    </source>
</evidence>
<dbReference type="PANTHER" id="PTHR19849">
    <property type="entry name" value="PHOSPHOLIPASE A-2-ACTIVATING PROTEIN"/>
    <property type="match status" value="1"/>
</dbReference>
<dbReference type="SUPFAM" id="SSF81383">
    <property type="entry name" value="F-box domain"/>
    <property type="match status" value="1"/>
</dbReference>
<dbReference type="OrthoDB" id="190105at2759"/>
<evidence type="ECO:0000256" key="2">
    <source>
        <dbReference type="ARBA" id="ARBA00022737"/>
    </source>
</evidence>
<dbReference type="CDD" id="cd22141">
    <property type="entry name" value="F-box_ScCDC4-like"/>
    <property type="match status" value="1"/>
</dbReference>
<dbReference type="PANTHER" id="PTHR19849:SF1">
    <property type="entry name" value="F-BOX_WD REPEAT-CONTAINING PROTEIN 7"/>
    <property type="match status" value="1"/>
</dbReference>
<feature type="repeat" description="WD" evidence="3">
    <location>
        <begin position="628"/>
        <end position="667"/>
    </location>
</feature>
<gene>
    <name evidence="6" type="primary">CDC4_2</name>
    <name evidence="6" type="ORF">GRS66_001575</name>
</gene>
<dbReference type="Gene3D" id="1.20.1280.50">
    <property type="match status" value="1"/>
</dbReference>
<dbReference type="SUPFAM" id="SSF50978">
    <property type="entry name" value="WD40 repeat-like"/>
    <property type="match status" value="1"/>
</dbReference>
<dbReference type="GO" id="GO:0043161">
    <property type="term" value="P:proteasome-mediated ubiquitin-dependent protein catabolic process"/>
    <property type="evidence" value="ECO:0007669"/>
    <property type="project" value="TreeGrafter"/>
</dbReference>
<keyword evidence="2" id="KW-0677">Repeat</keyword>
<dbReference type="CDD" id="cd00200">
    <property type="entry name" value="WD40"/>
    <property type="match status" value="1"/>
</dbReference>
<dbReference type="SMART" id="SM00256">
    <property type="entry name" value="FBOX"/>
    <property type="match status" value="1"/>
</dbReference>
<proteinExistence type="predicted"/>
<dbReference type="Gene3D" id="2.130.10.10">
    <property type="entry name" value="YVTN repeat-like/Quinoprotein amine dehydrogenase"/>
    <property type="match status" value="1"/>
</dbReference>
<dbReference type="InterPro" id="IPR036322">
    <property type="entry name" value="WD40_repeat_dom_sf"/>
</dbReference>
<organism evidence="6 7">
    <name type="scientific">Saccharomyces pastorianus</name>
    <name type="common">Lager yeast</name>
    <name type="synonym">Saccharomyces cerevisiae x Saccharomyces eubayanus</name>
    <dbReference type="NCBI Taxonomy" id="27292"/>
    <lineage>
        <taxon>Eukaryota</taxon>
        <taxon>Fungi</taxon>
        <taxon>Dikarya</taxon>
        <taxon>Ascomycota</taxon>
        <taxon>Saccharomycotina</taxon>
        <taxon>Saccharomycetes</taxon>
        <taxon>Saccharomycetales</taxon>
        <taxon>Saccharomycetaceae</taxon>
        <taxon>Saccharomyces</taxon>
    </lineage>
</organism>
<dbReference type="FunFam" id="2.130.10.10:FF:001022">
    <property type="entry name" value="Ubiquitin ligase subunit"/>
    <property type="match status" value="1"/>
</dbReference>
<feature type="repeat" description="WD" evidence="3">
    <location>
        <begin position="418"/>
        <end position="458"/>
    </location>
</feature>
<feature type="repeat" description="WD" evidence="3">
    <location>
        <begin position="526"/>
        <end position="565"/>
    </location>
</feature>
<dbReference type="PRINTS" id="PR00320">
    <property type="entry name" value="GPROTEINBRPT"/>
</dbReference>
<protein>
    <submittedName>
        <fullName evidence="6">SCF ubiquitin ligase complex subunit cdc4</fullName>
    </submittedName>
</protein>
<keyword evidence="6" id="KW-0436">Ligase</keyword>
<evidence type="ECO:0000313" key="6">
    <source>
        <dbReference type="EMBL" id="QID79322.1"/>
    </source>
</evidence>
<name>A0A6C1DQL8_SACPS</name>
<dbReference type="GO" id="GO:0005634">
    <property type="term" value="C:nucleus"/>
    <property type="evidence" value="ECO:0007669"/>
    <property type="project" value="TreeGrafter"/>
</dbReference>
<dbReference type="InterPro" id="IPR001810">
    <property type="entry name" value="F-box_dom"/>
</dbReference>
<evidence type="ECO:0000256" key="1">
    <source>
        <dbReference type="ARBA" id="ARBA00022574"/>
    </source>
</evidence>
<dbReference type="AlphaFoldDB" id="A0A6C1DQL8"/>
<accession>A0A6C1DQL8</accession>
<evidence type="ECO:0000256" key="3">
    <source>
        <dbReference type="PROSITE-ProRule" id="PRU00221"/>
    </source>
</evidence>
<dbReference type="GO" id="GO:0010992">
    <property type="term" value="P:ubiquitin recycling"/>
    <property type="evidence" value="ECO:0007669"/>
    <property type="project" value="TreeGrafter"/>
</dbReference>
<dbReference type="Pfam" id="PF12937">
    <property type="entry name" value="F-box-like"/>
    <property type="match status" value="1"/>
</dbReference>
<dbReference type="Pfam" id="PF00400">
    <property type="entry name" value="WD40"/>
    <property type="match status" value="6"/>
</dbReference>
<feature type="repeat" description="WD" evidence="3">
    <location>
        <begin position="566"/>
        <end position="601"/>
    </location>
</feature>
<keyword evidence="7" id="KW-1185">Reference proteome</keyword>
<evidence type="ECO:0000259" key="5">
    <source>
        <dbReference type="PROSITE" id="PS50181"/>
    </source>
</evidence>
<dbReference type="SMART" id="SM00320">
    <property type="entry name" value="WD40"/>
    <property type="match status" value="7"/>
</dbReference>
<dbReference type="PROSITE" id="PS00678">
    <property type="entry name" value="WD_REPEATS_1"/>
    <property type="match status" value="3"/>
</dbReference>
<dbReference type="InterPro" id="IPR020472">
    <property type="entry name" value="WD40_PAC1"/>
</dbReference>
<dbReference type="InterPro" id="IPR001680">
    <property type="entry name" value="WD40_rpt"/>
</dbReference>
<dbReference type="InterPro" id="IPR036047">
    <property type="entry name" value="F-box-like_dom_sf"/>
</dbReference>
<keyword evidence="1 3" id="KW-0853">WD repeat</keyword>
<dbReference type="PROSITE" id="PS50082">
    <property type="entry name" value="WD_REPEATS_2"/>
    <property type="match status" value="5"/>
</dbReference>
<dbReference type="PROSITE" id="PS50294">
    <property type="entry name" value="WD_REPEATS_REGION"/>
    <property type="match status" value="4"/>
</dbReference>
<dbReference type="GO" id="GO:0005737">
    <property type="term" value="C:cytoplasm"/>
    <property type="evidence" value="ECO:0007669"/>
    <property type="project" value="TreeGrafter"/>
</dbReference>